<proteinExistence type="inferred from homology"/>
<dbReference type="EMBL" id="FNQS01000019">
    <property type="protein sequence ID" value="SEB03531.1"/>
    <property type="molecule type" value="Genomic_DNA"/>
</dbReference>
<dbReference type="InterPro" id="IPR022385">
    <property type="entry name" value="Rhs_assc_core"/>
</dbReference>
<dbReference type="Proteomes" id="UP000187280">
    <property type="component" value="Unassembled WGS sequence"/>
</dbReference>
<gene>
    <name evidence="3" type="ORF">SAMN02982996_03355</name>
</gene>
<organism evidence="3 4">
    <name type="scientific">Lonsdalea quercina</name>
    <dbReference type="NCBI Taxonomy" id="71657"/>
    <lineage>
        <taxon>Bacteria</taxon>
        <taxon>Pseudomonadati</taxon>
        <taxon>Pseudomonadota</taxon>
        <taxon>Gammaproteobacteria</taxon>
        <taxon>Enterobacterales</taxon>
        <taxon>Pectobacteriaceae</taxon>
        <taxon>Lonsdalea</taxon>
    </lineage>
</organism>
<dbReference type="STRING" id="71657.SAMN02982996_03355"/>
<feature type="domain" description="RHS protein conserved region" evidence="2">
    <location>
        <begin position="68"/>
        <end position="102"/>
    </location>
</feature>
<dbReference type="Pfam" id="PF03527">
    <property type="entry name" value="RHS"/>
    <property type="match status" value="1"/>
</dbReference>
<evidence type="ECO:0000313" key="3">
    <source>
        <dbReference type="EMBL" id="SEB03531.1"/>
    </source>
</evidence>
<dbReference type="AlphaFoldDB" id="A0A1H4G2J6"/>
<dbReference type="InterPro" id="IPR001826">
    <property type="entry name" value="RHS"/>
</dbReference>
<dbReference type="NCBIfam" id="TIGR03696">
    <property type="entry name" value="Rhs_assc_core"/>
    <property type="match status" value="1"/>
</dbReference>
<evidence type="ECO:0000259" key="2">
    <source>
        <dbReference type="Pfam" id="PF03527"/>
    </source>
</evidence>
<accession>A0A1H4G2J6</accession>
<evidence type="ECO:0000313" key="4">
    <source>
        <dbReference type="Proteomes" id="UP000187280"/>
    </source>
</evidence>
<name>A0A1H4G2J6_9GAMM</name>
<dbReference type="PANTHER" id="PTHR32305:SF15">
    <property type="entry name" value="PROTEIN RHSA-RELATED"/>
    <property type="match status" value="1"/>
</dbReference>
<evidence type="ECO:0000256" key="1">
    <source>
        <dbReference type="ARBA" id="ARBA00009455"/>
    </source>
</evidence>
<reference evidence="3 4" key="1">
    <citation type="submission" date="2016-10" db="EMBL/GenBank/DDBJ databases">
        <authorList>
            <person name="de Groot N.N."/>
        </authorList>
    </citation>
    <scope>NUCLEOTIDE SEQUENCE [LARGE SCALE GENOMIC DNA]</scope>
    <source>
        <strain evidence="3 4">ATCC 29281</strain>
    </source>
</reference>
<keyword evidence="4" id="KW-1185">Reference proteome</keyword>
<dbReference type="eggNOG" id="COG3209">
    <property type="taxonomic scope" value="Bacteria"/>
</dbReference>
<dbReference type="PANTHER" id="PTHR32305">
    <property type="match status" value="1"/>
</dbReference>
<protein>
    <submittedName>
        <fullName evidence="3">RHS repeat-associated core domain-containing protein</fullName>
    </submittedName>
</protein>
<dbReference type="InterPro" id="IPR050708">
    <property type="entry name" value="T6SS_VgrG/RHS"/>
</dbReference>
<comment type="similarity">
    <text evidence="1">Belongs to the RHS family.</text>
</comment>
<sequence length="308" mass="34769">MSKVREGQVASLQSVSKVQYQWDGDQLVGQVQYYADGTPAREVQWVYEPGSFRPLAQVERKGDDTRLHYVVTDLAGTARELCSETGEVHWRGEQGLWNGHREDRLPVGLKRYLGDAANEEVYCELRYQGQIYDAETGLYYNRHRYYDADSGQYISPDPIGLAGGLRPQGYVHNPLEWCDPFGLSLISPKTILFSQDSIAGSFSDGGSINELVHRLKNNPSYINEVEPIRKVRMRDLPTNVQERLMSQGAHKDSVFSLDNRRLYAAKEAGISKMPSRWATSEELAEINLNRRFSTETGGKGITVRKVCG</sequence>
<dbReference type="Gene3D" id="2.180.10.10">
    <property type="entry name" value="RHS repeat-associated core"/>
    <property type="match status" value="1"/>
</dbReference>